<reference evidence="14 15" key="2">
    <citation type="submission" date="2015-02" db="EMBL/GenBank/DDBJ databases">
        <title>The complete genome of Sphingomonas hengshuiensis sp. WHSC-8 isolated from soil of Hengshui Lake.</title>
        <authorList>
            <person name="Wei S."/>
            <person name="Guo J."/>
            <person name="Su C."/>
            <person name="Wu R."/>
            <person name="Zhang Z."/>
            <person name="Liang K."/>
            <person name="Li H."/>
            <person name="Wang T."/>
            <person name="Liu H."/>
            <person name="Zhang C."/>
            <person name="Li Z."/>
            <person name="Wang Q."/>
            <person name="Meng J."/>
        </authorList>
    </citation>
    <scope>NUCLEOTIDE SEQUENCE [LARGE SCALE GENOMIC DNA]</scope>
    <source>
        <strain evidence="14 15">WHSC-8</strain>
    </source>
</reference>
<dbReference type="InterPro" id="IPR003660">
    <property type="entry name" value="HAMP_dom"/>
</dbReference>
<evidence type="ECO:0000313" key="15">
    <source>
        <dbReference type="Proteomes" id="UP000032300"/>
    </source>
</evidence>
<feature type="transmembrane region" description="Helical" evidence="11">
    <location>
        <begin position="165"/>
        <end position="187"/>
    </location>
</feature>
<comment type="subcellular location">
    <subcellularLocation>
        <location evidence="2">Membrane</location>
    </subcellularLocation>
</comment>
<keyword evidence="11" id="KW-0472">Membrane</keyword>
<feature type="domain" description="HAMP" evidence="13">
    <location>
        <begin position="188"/>
        <end position="239"/>
    </location>
</feature>
<keyword evidence="8 11" id="KW-1133">Transmembrane helix</keyword>
<evidence type="ECO:0000256" key="1">
    <source>
        <dbReference type="ARBA" id="ARBA00000085"/>
    </source>
</evidence>
<feature type="domain" description="Histidine kinase" evidence="12">
    <location>
        <begin position="247"/>
        <end position="439"/>
    </location>
</feature>
<gene>
    <name evidence="14" type="ORF">TS85_03585</name>
</gene>
<feature type="compositionally biased region" description="Basic and acidic residues" evidence="10">
    <location>
        <begin position="108"/>
        <end position="124"/>
    </location>
</feature>
<evidence type="ECO:0000256" key="5">
    <source>
        <dbReference type="ARBA" id="ARBA00022679"/>
    </source>
</evidence>
<dbReference type="Gene3D" id="3.30.565.10">
    <property type="entry name" value="Histidine kinase-like ATPase, C-terminal domain"/>
    <property type="match status" value="1"/>
</dbReference>
<dbReference type="InterPro" id="IPR005467">
    <property type="entry name" value="His_kinase_dom"/>
</dbReference>
<evidence type="ECO:0000256" key="7">
    <source>
        <dbReference type="ARBA" id="ARBA00022777"/>
    </source>
</evidence>
<dbReference type="Proteomes" id="UP000032300">
    <property type="component" value="Chromosome"/>
</dbReference>
<dbReference type="PANTHER" id="PTHR45436">
    <property type="entry name" value="SENSOR HISTIDINE KINASE YKOH"/>
    <property type="match status" value="1"/>
</dbReference>
<dbReference type="EMBL" id="CP010836">
    <property type="protein sequence ID" value="AJP71100.1"/>
    <property type="molecule type" value="Genomic_DNA"/>
</dbReference>
<dbReference type="SMART" id="SM00387">
    <property type="entry name" value="HATPase_c"/>
    <property type="match status" value="1"/>
</dbReference>
<name>A0A7U4J6E2_9SPHN</name>
<keyword evidence="4" id="KW-0597">Phosphoprotein</keyword>
<dbReference type="Gene3D" id="1.10.287.130">
    <property type="match status" value="1"/>
</dbReference>
<dbReference type="GO" id="GO:0005886">
    <property type="term" value="C:plasma membrane"/>
    <property type="evidence" value="ECO:0007669"/>
    <property type="project" value="TreeGrafter"/>
</dbReference>
<keyword evidence="5" id="KW-0808">Transferase</keyword>
<dbReference type="PROSITE" id="PS50885">
    <property type="entry name" value="HAMP"/>
    <property type="match status" value="1"/>
</dbReference>
<dbReference type="InterPro" id="IPR036890">
    <property type="entry name" value="HATPase_C_sf"/>
</dbReference>
<dbReference type="GO" id="GO:0004673">
    <property type="term" value="F:protein histidine kinase activity"/>
    <property type="evidence" value="ECO:0007669"/>
    <property type="project" value="UniProtKB-EC"/>
</dbReference>
<accession>A0A7U4J6E2</accession>
<dbReference type="KEGG" id="sphi:TS85_03585"/>
<evidence type="ECO:0000256" key="9">
    <source>
        <dbReference type="ARBA" id="ARBA00023012"/>
    </source>
</evidence>
<protein>
    <recommendedName>
        <fullName evidence="3">histidine kinase</fullName>
        <ecNumber evidence="3">2.7.13.3</ecNumber>
    </recommendedName>
</protein>
<dbReference type="AlphaFoldDB" id="A0A7U4J6E2"/>
<reference evidence="14 15" key="1">
    <citation type="journal article" date="2015" name="Int. J. Syst. Evol. Microbiol.">
        <title>Sphingomonas hengshuiensis sp. nov., isolated from lake wetland.</title>
        <authorList>
            <person name="Wei S."/>
            <person name="Wang T."/>
            <person name="Liu H."/>
            <person name="Zhang C."/>
            <person name="Guo J."/>
            <person name="Wang Q."/>
            <person name="Liang K."/>
            <person name="Zhang Z."/>
        </authorList>
    </citation>
    <scope>NUCLEOTIDE SEQUENCE [LARGE SCALE GENOMIC DNA]</scope>
    <source>
        <strain evidence="14 15">WHSC-8</strain>
    </source>
</reference>
<evidence type="ECO:0000259" key="13">
    <source>
        <dbReference type="PROSITE" id="PS50885"/>
    </source>
</evidence>
<dbReference type="GO" id="GO:0000160">
    <property type="term" value="P:phosphorelay signal transduction system"/>
    <property type="evidence" value="ECO:0007669"/>
    <property type="project" value="UniProtKB-KW"/>
</dbReference>
<dbReference type="RefSeq" id="WP_044330465.1">
    <property type="nucleotide sequence ID" value="NZ_CP010836.1"/>
</dbReference>
<evidence type="ECO:0000256" key="10">
    <source>
        <dbReference type="SAM" id="MobiDB-lite"/>
    </source>
</evidence>
<evidence type="ECO:0000313" key="14">
    <source>
        <dbReference type="EMBL" id="AJP71100.1"/>
    </source>
</evidence>
<evidence type="ECO:0000256" key="6">
    <source>
        <dbReference type="ARBA" id="ARBA00022692"/>
    </source>
</evidence>
<keyword evidence="9" id="KW-0902">Two-component regulatory system</keyword>
<proteinExistence type="predicted"/>
<evidence type="ECO:0000256" key="11">
    <source>
        <dbReference type="SAM" id="Phobius"/>
    </source>
</evidence>
<sequence>MRLVPHSIQGRMLLLSAVATAIALALAGALIAGVLARFVTQGIDRRLDAELALIASAVGNDGSIDRPRLARLQGALEAGPGWRWRIETPLAGFGSDDMPVADIAPPRPRREHDAGAEPVRPIDGRDARGERVHARQLRIQTSAGVVLLTAAAPRDVIERPVRDTLLPLLLTLAALGLVLGAAAWLQIRLGLRPVRRLRDAVVAIRAGGAHSIGGAQPSELRPLADELNALVRDNEAALAAARGSAANLAHALKTPVATLALALRGDPREQQVERIDRTIRHHLARARMAAASTRAATPLDAAVRALLEVIARLHADRRIAIAVDVTPHLMVAIDPADFDELLGNLLDNAMRHARSRVAVRARAEGRVARITIADDGPGIPTEDRARATQAGVRLDERSDGHGFGLAIARELATLHGGALTLDEAAGGGLAASVTVPLSRGGEGA</sequence>
<comment type="catalytic activity">
    <reaction evidence="1">
        <text>ATP + protein L-histidine = ADP + protein N-phospho-L-histidine.</text>
        <dbReference type="EC" id="2.7.13.3"/>
    </reaction>
</comment>
<keyword evidence="15" id="KW-1185">Reference proteome</keyword>
<feature type="region of interest" description="Disordered" evidence="10">
    <location>
        <begin position="105"/>
        <end position="124"/>
    </location>
</feature>
<evidence type="ECO:0000256" key="4">
    <source>
        <dbReference type="ARBA" id="ARBA00022553"/>
    </source>
</evidence>
<evidence type="ECO:0000259" key="12">
    <source>
        <dbReference type="PROSITE" id="PS50109"/>
    </source>
</evidence>
<dbReference type="PROSITE" id="PS50109">
    <property type="entry name" value="HIS_KIN"/>
    <property type="match status" value="1"/>
</dbReference>
<dbReference type="SUPFAM" id="SSF55874">
    <property type="entry name" value="ATPase domain of HSP90 chaperone/DNA topoisomerase II/histidine kinase"/>
    <property type="match status" value="1"/>
</dbReference>
<dbReference type="InterPro" id="IPR003594">
    <property type="entry name" value="HATPase_dom"/>
</dbReference>
<evidence type="ECO:0000256" key="2">
    <source>
        <dbReference type="ARBA" id="ARBA00004370"/>
    </source>
</evidence>
<dbReference type="PANTHER" id="PTHR45436:SF5">
    <property type="entry name" value="SENSOR HISTIDINE KINASE TRCS"/>
    <property type="match status" value="1"/>
</dbReference>
<dbReference type="Pfam" id="PF02518">
    <property type="entry name" value="HATPase_c"/>
    <property type="match status" value="1"/>
</dbReference>
<dbReference type="EC" id="2.7.13.3" evidence="3"/>
<evidence type="ECO:0000256" key="8">
    <source>
        <dbReference type="ARBA" id="ARBA00022989"/>
    </source>
</evidence>
<organism evidence="14 15">
    <name type="scientific">Sphingomonas hengshuiensis</name>
    <dbReference type="NCBI Taxonomy" id="1609977"/>
    <lineage>
        <taxon>Bacteria</taxon>
        <taxon>Pseudomonadati</taxon>
        <taxon>Pseudomonadota</taxon>
        <taxon>Alphaproteobacteria</taxon>
        <taxon>Sphingomonadales</taxon>
        <taxon>Sphingomonadaceae</taxon>
        <taxon>Sphingomonas</taxon>
    </lineage>
</organism>
<keyword evidence="6 11" id="KW-0812">Transmembrane</keyword>
<dbReference type="InterPro" id="IPR050428">
    <property type="entry name" value="TCS_sensor_his_kinase"/>
</dbReference>
<keyword evidence="7 14" id="KW-0418">Kinase</keyword>
<evidence type="ECO:0000256" key="3">
    <source>
        <dbReference type="ARBA" id="ARBA00012438"/>
    </source>
</evidence>